<organism evidence="2 3">
    <name type="scientific">Cryobacterium tagatosivorans</name>
    <dbReference type="NCBI Taxonomy" id="1259199"/>
    <lineage>
        <taxon>Bacteria</taxon>
        <taxon>Bacillati</taxon>
        <taxon>Actinomycetota</taxon>
        <taxon>Actinomycetes</taxon>
        <taxon>Micrococcales</taxon>
        <taxon>Microbacteriaceae</taxon>
        <taxon>Cryobacterium</taxon>
    </lineage>
</organism>
<dbReference type="CDD" id="cd03784">
    <property type="entry name" value="GT1_Gtf-like"/>
    <property type="match status" value="1"/>
</dbReference>
<dbReference type="AlphaFoldDB" id="A0A4R8UAL4"/>
<reference evidence="2 3" key="1">
    <citation type="submission" date="2019-03" db="EMBL/GenBank/DDBJ databases">
        <title>Genomics of glacier-inhabiting Cryobacterium strains.</title>
        <authorList>
            <person name="Liu Q."/>
            <person name="Xin Y.-H."/>
        </authorList>
    </citation>
    <scope>NUCLEOTIDE SEQUENCE [LARGE SCALE GENOMIC DNA]</scope>
    <source>
        <strain evidence="2 3">Sr47</strain>
    </source>
</reference>
<sequence length="432" mass="45884">MPSILIASVPIHGHVSPLAAVAAGLVERDFQVRFLTGSRFEDTIRATGATFVPLPAEADYDDRLLAVRAEGEERLTGVKAIRRDINRVFLAPARYQYRALIAQLEDPADAVLADPAFIGASLYAGHPASARSALIGAGVLPLGLSSRHVAPFGLGIAPMGGPAGLARNALLRAFTERVIFGPLQRDYDAVFSDIHGRPSGSFAMNWFSQTDAVVQFSVEAFEYPRPDAPVEVRFVGPAARAVPSTSELPGWWSDLTGSRPVVHVTQGTIANTDFAELARPTLAALADEDVLVVVATGGRPVSELGELPANARAAEFLPYDRLFPLAAVMVTNGGYGGVHYALEHGVPIVIAGDTEDKPEVATRVAWSGVGINLKTGHPKPDAIRSAVRDVLTQPRYREASARAAEQIRASEGIDALAAAIERVIAARRGSSR</sequence>
<dbReference type="EMBL" id="SOEZ01000076">
    <property type="protein sequence ID" value="TFB46995.1"/>
    <property type="molecule type" value="Genomic_DNA"/>
</dbReference>
<dbReference type="GO" id="GO:0017000">
    <property type="term" value="P:antibiotic biosynthetic process"/>
    <property type="evidence" value="ECO:0007669"/>
    <property type="project" value="UniProtKB-ARBA"/>
</dbReference>
<feature type="domain" description="Erythromycin biosynthesis protein CIII-like C-terminal" evidence="1">
    <location>
        <begin position="281"/>
        <end position="409"/>
    </location>
</feature>
<dbReference type="Gene3D" id="3.40.50.2000">
    <property type="entry name" value="Glycogen Phosphorylase B"/>
    <property type="match status" value="2"/>
</dbReference>
<gene>
    <name evidence="2" type="ORF">E3O23_16125</name>
</gene>
<dbReference type="FunFam" id="3.40.50.2000:FF:000072">
    <property type="entry name" value="Glycosyl transferase"/>
    <property type="match status" value="1"/>
</dbReference>
<dbReference type="PANTHER" id="PTHR48050:SF13">
    <property type="entry name" value="STEROL 3-BETA-GLUCOSYLTRANSFERASE UGT80A2"/>
    <property type="match status" value="1"/>
</dbReference>
<accession>A0A4R8UAL4</accession>
<name>A0A4R8UAL4_9MICO</name>
<evidence type="ECO:0000259" key="1">
    <source>
        <dbReference type="Pfam" id="PF06722"/>
    </source>
</evidence>
<evidence type="ECO:0000313" key="2">
    <source>
        <dbReference type="EMBL" id="TFB46995.1"/>
    </source>
</evidence>
<comment type="caution">
    <text evidence="2">The sequence shown here is derived from an EMBL/GenBank/DDBJ whole genome shotgun (WGS) entry which is preliminary data.</text>
</comment>
<dbReference type="GO" id="GO:0016758">
    <property type="term" value="F:hexosyltransferase activity"/>
    <property type="evidence" value="ECO:0007669"/>
    <property type="project" value="UniProtKB-ARBA"/>
</dbReference>
<dbReference type="SUPFAM" id="SSF53756">
    <property type="entry name" value="UDP-Glycosyltransferase/glycogen phosphorylase"/>
    <property type="match status" value="1"/>
</dbReference>
<dbReference type="OrthoDB" id="6620093at2"/>
<dbReference type="InterPro" id="IPR010610">
    <property type="entry name" value="EryCIII-like_C"/>
</dbReference>
<dbReference type="GO" id="GO:0008194">
    <property type="term" value="F:UDP-glycosyltransferase activity"/>
    <property type="evidence" value="ECO:0007669"/>
    <property type="project" value="InterPro"/>
</dbReference>
<evidence type="ECO:0000313" key="3">
    <source>
        <dbReference type="Proteomes" id="UP000297866"/>
    </source>
</evidence>
<dbReference type="Pfam" id="PF06722">
    <property type="entry name" value="EryCIII-like_C"/>
    <property type="match status" value="1"/>
</dbReference>
<dbReference type="Proteomes" id="UP000297866">
    <property type="component" value="Unassembled WGS sequence"/>
</dbReference>
<protein>
    <submittedName>
        <fullName evidence="2">Glycosyltransferase</fullName>
    </submittedName>
</protein>
<dbReference type="RefSeq" id="WP_134492783.1">
    <property type="nucleotide sequence ID" value="NZ_SOEZ01000076.1"/>
</dbReference>
<proteinExistence type="predicted"/>
<dbReference type="InterPro" id="IPR002213">
    <property type="entry name" value="UDP_glucos_trans"/>
</dbReference>
<dbReference type="InterPro" id="IPR050426">
    <property type="entry name" value="Glycosyltransferase_28"/>
</dbReference>
<keyword evidence="3" id="KW-1185">Reference proteome</keyword>
<dbReference type="PANTHER" id="PTHR48050">
    <property type="entry name" value="STEROL 3-BETA-GLUCOSYLTRANSFERASE"/>
    <property type="match status" value="1"/>
</dbReference>
<keyword evidence="2" id="KW-0808">Transferase</keyword>